<dbReference type="EMBL" id="LN483167">
    <property type="protein sequence ID" value="CDZ97327.1"/>
    <property type="molecule type" value="Genomic_DNA"/>
</dbReference>
<feature type="compositionally biased region" description="Polar residues" evidence="1">
    <location>
        <begin position="92"/>
        <end position="105"/>
    </location>
</feature>
<feature type="compositionally biased region" description="Low complexity" evidence="1">
    <location>
        <begin position="70"/>
        <end position="88"/>
    </location>
</feature>
<proteinExistence type="predicted"/>
<organism evidence="2">
    <name type="scientific">Phaffia rhodozyma</name>
    <name type="common">Yeast</name>
    <name type="synonym">Xanthophyllomyces dendrorhous</name>
    <dbReference type="NCBI Taxonomy" id="264483"/>
    <lineage>
        <taxon>Eukaryota</taxon>
        <taxon>Fungi</taxon>
        <taxon>Dikarya</taxon>
        <taxon>Basidiomycota</taxon>
        <taxon>Agaricomycotina</taxon>
        <taxon>Tremellomycetes</taxon>
        <taxon>Cystofilobasidiales</taxon>
        <taxon>Mrakiaceae</taxon>
        <taxon>Phaffia</taxon>
    </lineage>
</organism>
<feature type="region of interest" description="Disordered" evidence="1">
    <location>
        <begin position="28"/>
        <end position="47"/>
    </location>
</feature>
<evidence type="ECO:0000256" key="1">
    <source>
        <dbReference type="SAM" id="MobiDB-lite"/>
    </source>
</evidence>
<sequence>MCANLRATLYPKMVQPVSFSVIRSSQDGQELPVGTQHVPNNAPRGSGSIMAPSIATPLLLASYSPPVVKSSKTSSSKQPVKVSSVQPVGAGASSNKQKGKKSTSGPIHQLAVAVNGEGVWRYDIAALNPVWSHTVPPTTTFATAPVSIYNPAGDITTLVALDQHEDLDSELARRTVWCWRGEQDKETLELPSPVSRLIPIPSSPDHILAVHSTSASSASSDSYSIISLSSTIAVSALNVTSASSTKSRSSPTFAFLRPRWSCAFASSTTSSVSTSQGAGDVFVEVFPEGLVRLSIIAPSGLSGEGVQPINFKTEKEFTITGLKKEELVTEAVLLQTGVMQVLTSHSHLHTLALSMNSLKPTLVPHTFPSTPAPSSPSHPRNTTILRLPGRSTSAYTLLFSTQSMQVHLVNPIYPAVISSFPLPQSMVAPGSAPIGLEAFAYEFAPNGAGERVIFVARRGSDNGGKISVWVSDVNGGEVAGRASAGGLSDVLFAAQRTAKVLVPVSTAQTGSFSSTAGSIKSRRVSSSAGAAGSFSSSLSGNQPAEPFHELLPRLRSILLTHQQHGTWESPAEIANAVEKVWVEAKSAEESRLAQSHERVRQEYELQKAALPEEVQRNPEELAKRLTVQLRPCPAVILPAPVAKGLLQLVFVECKSMPKEAYPSKLITQLIQRLMVSEHMLPGGFSQALLARGDWSNIMLLIRDQSAELSPAKLIGLLNVIIDGQAQPTELASGRLPSVSRLVLDIGRFGVRPNESAWKDAVLGLGMNRVPRCLEAIEDILSVIADPSAGRTDLGGLPQVANIVPFTTLLLDTYLLTLLSLPSAPTTLSRIQAYLQAHTLIQRELELAQANFDGALRLIRSAETERRKLAAAEGEKNTLSRRGGRGRKEAIKKFGEMEGPYRLETFDL</sequence>
<dbReference type="AlphaFoldDB" id="A0A0F7SK40"/>
<name>A0A0F7SK40_PHARH</name>
<protein>
    <submittedName>
        <fullName evidence="2">Uncharacterized protein</fullName>
    </submittedName>
</protein>
<evidence type="ECO:0000313" key="2">
    <source>
        <dbReference type="EMBL" id="CDZ97327.1"/>
    </source>
</evidence>
<reference evidence="2" key="1">
    <citation type="submission" date="2014-08" db="EMBL/GenBank/DDBJ databases">
        <authorList>
            <person name="Sharma Rahul"/>
            <person name="Thines Marco"/>
        </authorList>
    </citation>
    <scope>NUCLEOTIDE SEQUENCE</scope>
</reference>
<feature type="region of interest" description="Disordered" evidence="1">
    <location>
        <begin position="70"/>
        <end position="105"/>
    </location>
</feature>
<accession>A0A0F7SK40</accession>